<protein>
    <submittedName>
        <fullName evidence="4">Y-family DNA polymerase</fullName>
    </submittedName>
</protein>
<feature type="domain" description="UmuC" evidence="3">
    <location>
        <begin position="26"/>
        <end position="145"/>
    </location>
</feature>
<comment type="similarity">
    <text evidence="1">Belongs to the DNA polymerase type-Y family.</text>
</comment>
<evidence type="ECO:0000313" key="5">
    <source>
        <dbReference type="Proteomes" id="UP001595530"/>
    </source>
</evidence>
<reference evidence="5" key="1">
    <citation type="journal article" date="2019" name="Int. J. Syst. Evol. Microbiol.">
        <title>The Global Catalogue of Microorganisms (GCM) 10K type strain sequencing project: providing services to taxonomists for standard genome sequencing and annotation.</title>
        <authorList>
            <consortium name="The Broad Institute Genomics Platform"/>
            <consortium name="The Broad Institute Genome Sequencing Center for Infectious Disease"/>
            <person name="Wu L."/>
            <person name="Ma J."/>
        </authorList>
    </citation>
    <scope>NUCLEOTIDE SEQUENCE [LARGE SCALE GENOMIC DNA]</scope>
    <source>
        <strain evidence="5">KCTC 42986</strain>
    </source>
</reference>
<proteinExistence type="inferred from homology"/>
<dbReference type="InterPro" id="IPR050356">
    <property type="entry name" value="SulA_CellDiv_inhibitor"/>
</dbReference>
<dbReference type="CDD" id="cd03468">
    <property type="entry name" value="PolY_like"/>
    <property type="match status" value="1"/>
</dbReference>
<dbReference type="Proteomes" id="UP001595530">
    <property type="component" value="Unassembled WGS sequence"/>
</dbReference>
<dbReference type="Gene3D" id="3.40.1170.60">
    <property type="match status" value="1"/>
</dbReference>
<sequence>MQLWIGVYLPLLPLETFRPLWCDPGPHAVVDREQVLVMTREAARSGVRVGMRRGGVTAMAPDVILHERDPATEQAAFDSVAMTLLQYTPEVAQVEEASILLDVTASLSAFGGRLALCRRVRRSIDALGFTAQIGAAPTAQGAWLLAHASSRRRRAVRMSTLSRRLDALPFELLPPTRPYHELLEGIGCRTLGDLRKLPRAGLQRRTSKEVLAALDRAHGNAPELFDWIQTPAAFVAKLELPNRIDHAEALLFAARRLIVQMVGWLVAQQLAVSRFVLLLEHERGRAAVAPTAVEISLAEPAWHDEHLVRLLKERLGRIELTAPVIALGLSATQLAPMAPPTESLFAEPGGSPEDDSRLLELLTARLGADHVLSPAPVEDFRPELGNGWTAASAKKAPAANRVNNLPNNAPNDTPTTAAMPRPFWLLDKPIALLVRNHRPFYGSPLSMIGGPERIESGWWDGGLAMRDYFIAQGEDAACYWIYRERGRQEIQWFLHGLFA</sequence>
<keyword evidence="5" id="KW-1185">Reference proteome</keyword>
<accession>A0ABV7F6P4</accession>
<dbReference type="InterPro" id="IPR043128">
    <property type="entry name" value="Rev_trsase/Diguanyl_cyclase"/>
</dbReference>
<name>A0ABV7F6P4_9BURK</name>
<organism evidence="4 5">
    <name type="scientific">Undibacterium arcticum</name>
    <dbReference type="NCBI Taxonomy" id="1762892"/>
    <lineage>
        <taxon>Bacteria</taxon>
        <taxon>Pseudomonadati</taxon>
        <taxon>Pseudomonadota</taxon>
        <taxon>Betaproteobacteria</taxon>
        <taxon>Burkholderiales</taxon>
        <taxon>Oxalobacteraceae</taxon>
        <taxon>Undibacterium</taxon>
    </lineage>
</organism>
<evidence type="ECO:0000313" key="4">
    <source>
        <dbReference type="EMBL" id="MFC3110769.1"/>
    </source>
</evidence>
<dbReference type="InterPro" id="IPR043502">
    <property type="entry name" value="DNA/RNA_pol_sf"/>
</dbReference>
<evidence type="ECO:0000259" key="3">
    <source>
        <dbReference type="Pfam" id="PF00817"/>
    </source>
</evidence>
<evidence type="ECO:0000256" key="1">
    <source>
        <dbReference type="ARBA" id="ARBA00010945"/>
    </source>
</evidence>
<dbReference type="InterPro" id="IPR001126">
    <property type="entry name" value="UmuC"/>
</dbReference>
<dbReference type="PANTHER" id="PTHR35369">
    <property type="entry name" value="BLR3025 PROTEIN-RELATED"/>
    <property type="match status" value="1"/>
</dbReference>
<evidence type="ECO:0000256" key="2">
    <source>
        <dbReference type="ARBA" id="ARBA00022763"/>
    </source>
</evidence>
<gene>
    <name evidence="4" type="ORF">ACFOFO_22920</name>
</gene>
<keyword evidence="2" id="KW-0227">DNA damage</keyword>
<dbReference type="Pfam" id="PF00817">
    <property type="entry name" value="IMS"/>
    <property type="match status" value="1"/>
</dbReference>
<dbReference type="EMBL" id="JBHRTP010000089">
    <property type="protein sequence ID" value="MFC3110769.1"/>
    <property type="molecule type" value="Genomic_DNA"/>
</dbReference>
<dbReference type="RefSeq" id="WP_390323884.1">
    <property type="nucleotide sequence ID" value="NZ_JBHRTP010000089.1"/>
</dbReference>
<dbReference type="SUPFAM" id="SSF56672">
    <property type="entry name" value="DNA/RNA polymerases"/>
    <property type="match status" value="1"/>
</dbReference>
<dbReference type="PANTHER" id="PTHR35369:SF2">
    <property type="entry name" value="BLR3025 PROTEIN"/>
    <property type="match status" value="1"/>
</dbReference>
<comment type="caution">
    <text evidence="4">The sequence shown here is derived from an EMBL/GenBank/DDBJ whole genome shotgun (WGS) entry which is preliminary data.</text>
</comment>
<dbReference type="Gene3D" id="3.30.70.270">
    <property type="match status" value="1"/>
</dbReference>